<reference evidence="2" key="1">
    <citation type="journal article" date="2019" name="Int. J. Syst. Evol. Microbiol.">
        <title>The Global Catalogue of Microorganisms (GCM) 10K type strain sequencing project: providing services to taxonomists for standard genome sequencing and annotation.</title>
        <authorList>
            <consortium name="The Broad Institute Genomics Platform"/>
            <consortium name="The Broad Institute Genome Sequencing Center for Infectious Disease"/>
            <person name="Wu L."/>
            <person name="Ma J."/>
        </authorList>
    </citation>
    <scope>NUCLEOTIDE SEQUENCE [LARGE SCALE GENOMIC DNA]</scope>
    <source>
        <strain evidence="2">CCUG 58760</strain>
    </source>
</reference>
<organism evidence="1 2">
    <name type="scientific">Azospirillum himalayense</name>
    <dbReference type="NCBI Taxonomy" id="654847"/>
    <lineage>
        <taxon>Bacteria</taxon>
        <taxon>Pseudomonadati</taxon>
        <taxon>Pseudomonadota</taxon>
        <taxon>Alphaproteobacteria</taxon>
        <taxon>Rhodospirillales</taxon>
        <taxon>Azospirillaceae</taxon>
        <taxon>Azospirillum</taxon>
    </lineage>
</organism>
<name>A0ABW0GC08_9PROT</name>
<sequence length="62" mass="6698">MTAKTEAIANANAHLNNVGLPTYDDMLAAAEEAMHHLRFHDDESDPHMERLKAVIAKAGGEG</sequence>
<keyword evidence="2" id="KW-1185">Reference proteome</keyword>
<dbReference type="Proteomes" id="UP001596166">
    <property type="component" value="Unassembled WGS sequence"/>
</dbReference>
<protein>
    <submittedName>
        <fullName evidence="1">Uncharacterized protein</fullName>
    </submittedName>
</protein>
<gene>
    <name evidence="1" type="ORF">ACFPMG_24390</name>
</gene>
<accession>A0ABW0GC08</accession>
<comment type="caution">
    <text evidence="1">The sequence shown here is derived from an EMBL/GenBank/DDBJ whole genome shotgun (WGS) entry which is preliminary data.</text>
</comment>
<evidence type="ECO:0000313" key="2">
    <source>
        <dbReference type="Proteomes" id="UP001596166"/>
    </source>
</evidence>
<dbReference type="RefSeq" id="WP_376997824.1">
    <property type="nucleotide sequence ID" value="NZ_JBHSLC010000081.1"/>
</dbReference>
<evidence type="ECO:0000313" key="1">
    <source>
        <dbReference type="EMBL" id="MFC5358130.1"/>
    </source>
</evidence>
<proteinExistence type="predicted"/>
<dbReference type="EMBL" id="JBHSLC010000081">
    <property type="protein sequence ID" value="MFC5358130.1"/>
    <property type="molecule type" value="Genomic_DNA"/>
</dbReference>